<dbReference type="RefSeq" id="WP_173413687.1">
    <property type="nucleotide sequence ID" value="NZ_CP054139.1"/>
</dbReference>
<gene>
    <name evidence="1" type="ORF">HQ865_04210</name>
</gene>
<evidence type="ECO:0000313" key="2">
    <source>
        <dbReference type="Proteomes" id="UP000505355"/>
    </source>
</evidence>
<proteinExistence type="predicted"/>
<dbReference type="KEGG" id="mmab:HQ865_04210"/>
<reference evidence="1 2" key="1">
    <citation type="submission" date="2020-05" db="EMBL/GenBank/DDBJ databases">
        <title>Mucilaginibacter mali sp. nov.</title>
        <authorList>
            <person name="Kim H.S."/>
            <person name="Lee K.C."/>
            <person name="Suh M.K."/>
            <person name="Kim J.-S."/>
            <person name="Han K.-I."/>
            <person name="Eom M.K."/>
            <person name="Shin Y.K."/>
            <person name="Lee J.-S."/>
        </authorList>
    </citation>
    <scope>NUCLEOTIDE SEQUENCE [LARGE SCALE GENOMIC DNA]</scope>
    <source>
        <strain evidence="1 2">G2-14</strain>
    </source>
</reference>
<dbReference type="Proteomes" id="UP000505355">
    <property type="component" value="Chromosome"/>
</dbReference>
<keyword evidence="2" id="KW-1185">Reference proteome</keyword>
<organism evidence="1 2">
    <name type="scientific">Mucilaginibacter mali</name>
    <dbReference type="NCBI Taxonomy" id="2740462"/>
    <lineage>
        <taxon>Bacteria</taxon>
        <taxon>Pseudomonadati</taxon>
        <taxon>Bacteroidota</taxon>
        <taxon>Sphingobacteriia</taxon>
        <taxon>Sphingobacteriales</taxon>
        <taxon>Sphingobacteriaceae</taxon>
        <taxon>Mucilaginibacter</taxon>
    </lineage>
</organism>
<dbReference type="AlphaFoldDB" id="A0A7D4QQA7"/>
<protein>
    <submittedName>
        <fullName evidence="1">Uncharacterized protein</fullName>
    </submittedName>
</protein>
<dbReference type="EMBL" id="CP054139">
    <property type="protein sequence ID" value="QKJ28989.1"/>
    <property type="molecule type" value="Genomic_DNA"/>
</dbReference>
<evidence type="ECO:0000313" key="1">
    <source>
        <dbReference type="EMBL" id="QKJ28989.1"/>
    </source>
</evidence>
<sequence>MKYTLPIGKTAVLCLMIATVQAQKLPNKQEVSLRAPADMKTDGKLTEWEGKLQAYNTATEIYYAISNDDERLFLTIQCKYRDIVDKILRGGITLSINHIIKKNDPEAVMVTYPVLRGADMSAVTNMFAKMNNEKSEAHDGPVPVGELNTLLQNKSKLINIKGIKPITDPAISVYNEEGIKAVSLFDTGLTYTYELAIPLKYLNLPATPFSYHLKINAPDETPLPPNGRFAPPVVITATAPTDFWGEYNLAKKQ</sequence>
<accession>A0A7D4QQA7</accession>
<name>A0A7D4QQA7_9SPHI</name>